<dbReference type="Proteomes" id="UP000002384">
    <property type="component" value="Chromosome"/>
</dbReference>
<dbReference type="HOGENOM" id="CLU_050659_4_0_3"/>
<dbReference type="InterPro" id="IPR036527">
    <property type="entry name" value="SCP2_sterol-bd_dom_sf"/>
</dbReference>
<dbReference type="STRING" id="65393.PCC7424_5250"/>
<dbReference type="InterPro" id="IPR000182">
    <property type="entry name" value="GNAT_dom"/>
</dbReference>
<accession>B7KIB1</accession>
<reference evidence="3" key="1">
    <citation type="journal article" date="2011" name="MBio">
        <title>Novel metabolic attributes of the genus Cyanothece, comprising a group of unicellular nitrogen-fixing Cyanobacteria.</title>
        <authorList>
            <person name="Bandyopadhyay A."/>
            <person name="Elvitigala T."/>
            <person name="Welsh E."/>
            <person name="Stockel J."/>
            <person name="Liberton M."/>
            <person name="Min H."/>
            <person name="Sherman L.A."/>
            <person name="Pakrasi H.B."/>
        </authorList>
    </citation>
    <scope>NUCLEOTIDE SEQUENCE [LARGE SCALE GENOMIC DNA]</scope>
    <source>
        <strain evidence="3">PCC 7424</strain>
    </source>
</reference>
<dbReference type="AlphaFoldDB" id="B7KIB1"/>
<protein>
    <submittedName>
        <fullName evidence="2">GCN5-related N-acetyltransferase</fullName>
    </submittedName>
</protein>
<dbReference type="InterPro" id="IPR041380">
    <property type="entry name" value="Acetyltransf_17"/>
</dbReference>
<proteinExistence type="predicted"/>
<dbReference type="RefSeq" id="WP_015957176.1">
    <property type="nucleotide sequence ID" value="NC_011729.1"/>
</dbReference>
<keyword evidence="3" id="KW-1185">Reference proteome</keyword>
<dbReference type="GO" id="GO:0034069">
    <property type="term" value="F:aminoglycoside N-acetyltransferase activity"/>
    <property type="evidence" value="ECO:0007669"/>
    <property type="project" value="TreeGrafter"/>
</dbReference>
<dbReference type="Pfam" id="PF13527">
    <property type="entry name" value="Acetyltransf_9"/>
    <property type="match status" value="1"/>
</dbReference>
<dbReference type="GO" id="GO:0030649">
    <property type="term" value="P:aminoglycoside antibiotic catabolic process"/>
    <property type="evidence" value="ECO:0007669"/>
    <property type="project" value="TreeGrafter"/>
</dbReference>
<dbReference type="PANTHER" id="PTHR37817">
    <property type="entry name" value="N-ACETYLTRANSFERASE EIS"/>
    <property type="match status" value="1"/>
</dbReference>
<evidence type="ECO:0000259" key="1">
    <source>
        <dbReference type="PROSITE" id="PS51186"/>
    </source>
</evidence>
<keyword evidence="2" id="KW-0808">Transferase</keyword>
<sequence length="392" mass="43927">MGSQFDYTQIRNSQDEQTMATLLSQCFGGTSELAQSYLNRLGKDNFRLLCQGEEIFGSLGIYQMGQWYGGRRVPMAGISAVGIAPEHRGKGVADQLMRQVILELHQLKVPISTLYPATQVLYRKVGYEQAGSYCHWELPLAGLKLPGGDLPIHSVTPNNDEAFQDIYTRKAQANNGNLDRHPALWEQIINPVEKQTIYAYLIGEKTQPEGYVIFTQNQDSGKFVLALRDWVVLTERATQRFWSFIAAHRSQITHVRWRGGLLEPSLLLLPEQTAKIIDLEYWMIRIIDVPKALSMRGYPPTLNAQLHLEVTDDLLQTNNGKFCLTISQGEAEVTPGGKGNFQIDIRGLNALYSGFLTAHQLELTGQLNATPESLATATMIFSGSNPWMSDFF</sequence>
<dbReference type="KEGG" id="cyc:PCC7424_5250"/>
<dbReference type="Gene3D" id="3.30.1050.10">
    <property type="entry name" value="SCP2 sterol-binding domain"/>
    <property type="match status" value="1"/>
</dbReference>
<evidence type="ECO:0000313" key="3">
    <source>
        <dbReference type="Proteomes" id="UP000002384"/>
    </source>
</evidence>
<dbReference type="PROSITE" id="PS51186">
    <property type="entry name" value="GNAT"/>
    <property type="match status" value="1"/>
</dbReference>
<dbReference type="EMBL" id="CP001291">
    <property type="protein sequence ID" value="ACK73598.1"/>
    <property type="molecule type" value="Genomic_DNA"/>
</dbReference>
<dbReference type="InterPro" id="IPR051554">
    <property type="entry name" value="Acetyltransferase_Eis"/>
</dbReference>
<dbReference type="eggNOG" id="COG4552">
    <property type="taxonomic scope" value="Bacteria"/>
</dbReference>
<dbReference type="PANTHER" id="PTHR37817:SF1">
    <property type="entry name" value="N-ACETYLTRANSFERASE EIS"/>
    <property type="match status" value="1"/>
</dbReference>
<dbReference type="Gene3D" id="3.40.630.30">
    <property type="match status" value="2"/>
</dbReference>
<dbReference type="CDD" id="cd04301">
    <property type="entry name" value="NAT_SF"/>
    <property type="match status" value="1"/>
</dbReference>
<dbReference type="InterPro" id="IPR016181">
    <property type="entry name" value="Acyl_CoA_acyltransferase"/>
</dbReference>
<dbReference type="SUPFAM" id="SSF55718">
    <property type="entry name" value="SCP-like"/>
    <property type="match status" value="1"/>
</dbReference>
<feature type="domain" description="N-acetyltransferase" evidence="1">
    <location>
        <begin position="5"/>
        <end position="146"/>
    </location>
</feature>
<dbReference type="OrthoDB" id="3498897at2"/>
<dbReference type="InterPro" id="IPR025559">
    <property type="entry name" value="Eis_dom"/>
</dbReference>
<gene>
    <name evidence="2" type="ordered locus">PCC7424_5250</name>
</gene>
<evidence type="ECO:0000313" key="2">
    <source>
        <dbReference type="EMBL" id="ACK73598.1"/>
    </source>
</evidence>
<dbReference type="Pfam" id="PF17668">
    <property type="entry name" value="Acetyltransf_17"/>
    <property type="match status" value="1"/>
</dbReference>
<dbReference type="Pfam" id="PF13530">
    <property type="entry name" value="SCP2_2"/>
    <property type="match status" value="1"/>
</dbReference>
<name>B7KIB1_GLOC7</name>
<organism evidence="2 3">
    <name type="scientific">Gloeothece citriformis (strain PCC 7424)</name>
    <name type="common">Cyanothece sp. (strain PCC 7424)</name>
    <dbReference type="NCBI Taxonomy" id="65393"/>
    <lineage>
        <taxon>Bacteria</taxon>
        <taxon>Bacillati</taxon>
        <taxon>Cyanobacteriota</taxon>
        <taxon>Cyanophyceae</taxon>
        <taxon>Oscillatoriophycideae</taxon>
        <taxon>Chroococcales</taxon>
        <taxon>Aphanothecaceae</taxon>
        <taxon>Gloeothece</taxon>
        <taxon>Gloeothece citriformis</taxon>
    </lineage>
</organism>
<dbReference type="SUPFAM" id="SSF55729">
    <property type="entry name" value="Acyl-CoA N-acyltransferases (Nat)"/>
    <property type="match status" value="1"/>
</dbReference>